<reference evidence="6 7" key="1">
    <citation type="submission" date="2016-04" db="EMBL/GenBank/DDBJ databases">
        <title>Draft genome sequence of freshwater magnetotactic bacteria Magnetospirillum marisnigri SP-1 and Magnetospirillum moscoviense BB-1.</title>
        <authorList>
            <person name="Koziaeva V."/>
            <person name="Dziuba M.V."/>
            <person name="Ivanov T.M."/>
            <person name="Kuznetsov B."/>
            <person name="Grouzdev D.S."/>
        </authorList>
    </citation>
    <scope>NUCLEOTIDE SEQUENCE [LARGE SCALE GENOMIC DNA]</scope>
    <source>
        <strain evidence="6 7">BB-1</strain>
    </source>
</reference>
<dbReference type="Gene3D" id="1.10.287.470">
    <property type="entry name" value="Helix hairpin bin"/>
    <property type="match status" value="1"/>
</dbReference>
<dbReference type="Gene3D" id="2.40.50.100">
    <property type="match status" value="1"/>
</dbReference>
<sequence length="391" mass="41604">MARFFSRPIVGIALVLATILGAGIYFASRQTAPAPASAAPQAGGPGGAPPVTVSAPVKRSVTEWLEFTGQFAAVDHVELRARVGGYLTDIHFADGQMVQKGDLLFTIDPRPHEIALASARAKLDQASSSRDFAGRQLSRVDELQRRDYAPQTLLDQRQTESKGAGAAAEAARAAVREAELNLQFTRITAPVSGRVGARQISIGNLVSATTTPTLLTTIVSQDPLYFTFDMSEADLLAFQRVHGAVSAQGQLDVPVELRLMDEKAWGRKGRLTFIDNQLDKASGTIRARATIANTDNFIAPGAFGRIRMPATAPFEALLLPDAAVVTDQNRKIVMTVTPDGTVAPRPVEIGGLIDGLRIVRSGIGPDDQVVINGLLRARPGSKVTAQPGTIK</sequence>
<comment type="caution">
    <text evidence="6">The sequence shown here is derived from an EMBL/GenBank/DDBJ whole genome shotgun (WGS) entry which is preliminary data.</text>
</comment>
<dbReference type="InterPro" id="IPR006143">
    <property type="entry name" value="RND_pump_MFP"/>
</dbReference>
<dbReference type="InterPro" id="IPR058627">
    <property type="entry name" value="MdtA-like_C"/>
</dbReference>
<dbReference type="SUPFAM" id="SSF111369">
    <property type="entry name" value="HlyD-like secretion proteins"/>
    <property type="match status" value="1"/>
</dbReference>
<evidence type="ECO:0000259" key="5">
    <source>
        <dbReference type="Pfam" id="PF25967"/>
    </source>
</evidence>
<evidence type="ECO:0000256" key="2">
    <source>
        <dbReference type="ARBA" id="ARBA00009477"/>
    </source>
</evidence>
<dbReference type="Proteomes" id="UP000078543">
    <property type="component" value="Unassembled WGS sequence"/>
</dbReference>
<dbReference type="Pfam" id="PF25944">
    <property type="entry name" value="Beta-barrel_RND"/>
    <property type="match status" value="1"/>
</dbReference>
<dbReference type="PANTHER" id="PTHR30158">
    <property type="entry name" value="ACRA/E-RELATED COMPONENT OF DRUG EFFLUX TRANSPORTER"/>
    <property type="match status" value="1"/>
</dbReference>
<dbReference type="GO" id="GO:0022857">
    <property type="term" value="F:transmembrane transporter activity"/>
    <property type="evidence" value="ECO:0007669"/>
    <property type="project" value="InterPro"/>
</dbReference>
<dbReference type="GO" id="GO:0030313">
    <property type="term" value="C:cell envelope"/>
    <property type="evidence" value="ECO:0007669"/>
    <property type="project" value="UniProtKB-SubCell"/>
</dbReference>
<feature type="domain" description="Multidrug resistance protein MdtA-like barrel-sandwich hybrid" evidence="3">
    <location>
        <begin position="76"/>
        <end position="216"/>
    </location>
</feature>
<evidence type="ECO:0000313" key="6">
    <source>
        <dbReference type="EMBL" id="OAN48943.1"/>
    </source>
</evidence>
<organism evidence="6 7">
    <name type="scientific">Magnetospirillum moscoviense</name>
    <dbReference type="NCBI Taxonomy" id="1437059"/>
    <lineage>
        <taxon>Bacteria</taxon>
        <taxon>Pseudomonadati</taxon>
        <taxon>Pseudomonadota</taxon>
        <taxon>Alphaproteobacteria</taxon>
        <taxon>Rhodospirillales</taxon>
        <taxon>Rhodospirillaceae</taxon>
        <taxon>Magnetospirillum</taxon>
    </lineage>
</organism>
<comment type="similarity">
    <text evidence="2">Belongs to the membrane fusion protein (MFP) (TC 8.A.1) family.</text>
</comment>
<dbReference type="NCBIfam" id="TIGR01730">
    <property type="entry name" value="RND_mfp"/>
    <property type="match status" value="1"/>
</dbReference>
<keyword evidence="7" id="KW-1185">Reference proteome</keyword>
<dbReference type="STRING" id="1437059.A6A05_02870"/>
<gene>
    <name evidence="6" type="ORF">A6A05_02870</name>
</gene>
<dbReference type="RefSeq" id="WP_068502068.1">
    <property type="nucleotide sequence ID" value="NZ_LWQU01000152.1"/>
</dbReference>
<dbReference type="Pfam" id="PF25917">
    <property type="entry name" value="BSH_RND"/>
    <property type="match status" value="1"/>
</dbReference>
<dbReference type="Gene3D" id="2.40.420.20">
    <property type="match status" value="1"/>
</dbReference>
<evidence type="ECO:0000259" key="3">
    <source>
        <dbReference type="Pfam" id="PF25917"/>
    </source>
</evidence>
<dbReference type="PANTHER" id="PTHR30158:SF24">
    <property type="entry name" value="HLYD FAMILY SECRETION PROTEIN"/>
    <property type="match status" value="1"/>
</dbReference>
<dbReference type="InterPro" id="IPR058626">
    <property type="entry name" value="MdtA-like_b-barrel"/>
</dbReference>
<dbReference type="Gene3D" id="2.40.30.170">
    <property type="match status" value="1"/>
</dbReference>
<feature type="domain" description="Multidrug resistance protein MdtA-like C-terminal permuted SH3" evidence="5">
    <location>
        <begin position="316"/>
        <end position="374"/>
    </location>
</feature>
<feature type="domain" description="Multidrug resistance protein MdtA-like beta-barrel" evidence="4">
    <location>
        <begin position="223"/>
        <end position="310"/>
    </location>
</feature>
<dbReference type="GO" id="GO:0005886">
    <property type="term" value="C:plasma membrane"/>
    <property type="evidence" value="ECO:0007669"/>
    <property type="project" value="TreeGrafter"/>
</dbReference>
<comment type="subcellular location">
    <subcellularLocation>
        <location evidence="1">Cell envelope</location>
    </subcellularLocation>
</comment>
<dbReference type="Pfam" id="PF25967">
    <property type="entry name" value="RND-MFP_C"/>
    <property type="match status" value="1"/>
</dbReference>
<dbReference type="GO" id="GO:0046677">
    <property type="term" value="P:response to antibiotic"/>
    <property type="evidence" value="ECO:0007669"/>
    <property type="project" value="TreeGrafter"/>
</dbReference>
<name>A0A178MK48_9PROT</name>
<dbReference type="AlphaFoldDB" id="A0A178MK48"/>
<proteinExistence type="inferred from homology"/>
<evidence type="ECO:0000313" key="7">
    <source>
        <dbReference type="Proteomes" id="UP000078543"/>
    </source>
</evidence>
<dbReference type="InterPro" id="IPR058625">
    <property type="entry name" value="MdtA-like_BSH"/>
</dbReference>
<protein>
    <submittedName>
        <fullName evidence="6">Efflux transporter periplasmic adaptor subunit</fullName>
    </submittedName>
</protein>
<dbReference type="EMBL" id="LWQU01000152">
    <property type="protein sequence ID" value="OAN48943.1"/>
    <property type="molecule type" value="Genomic_DNA"/>
</dbReference>
<accession>A0A178MK48</accession>
<evidence type="ECO:0000259" key="4">
    <source>
        <dbReference type="Pfam" id="PF25944"/>
    </source>
</evidence>
<evidence type="ECO:0000256" key="1">
    <source>
        <dbReference type="ARBA" id="ARBA00004196"/>
    </source>
</evidence>
<dbReference type="OrthoDB" id="9816569at2"/>